<evidence type="ECO:0000256" key="1">
    <source>
        <dbReference type="SAM" id="MobiDB-lite"/>
    </source>
</evidence>
<accession>A0A7M5UHT1</accession>
<keyword evidence="3" id="KW-1185">Reference proteome</keyword>
<name>A0A7M5UHT1_9CNID</name>
<reference evidence="2" key="1">
    <citation type="submission" date="2021-01" db="UniProtKB">
        <authorList>
            <consortium name="EnsemblMetazoa"/>
        </authorList>
    </citation>
    <scope>IDENTIFICATION</scope>
</reference>
<proteinExistence type="predicted"/>
<dbReference type="AlphaFoldDB" id="A0A7M5UHT1"/>
<protein>
    <submittedName>
        <fullName evidence="2">Uncharacterized protein</fullName>
    </submittedName>
</protein>
<feature type="region of interest" description="Disordered" evidence="1">
    <location>
        <begin position="1"/>
        <end position="21"/>
    </location>
</feature>
<dbReference type="EnsemblMetazoa" id="CLYHEMT000139.1">
    <property type="protein sequence ID" value="CLYHEMP000139.1"/>
    <property type="gene ID" value="CLYHEMG000139"/>
</dbReference>
<feature type="compositionally biased region" description="Basic and acidic residues" evidence="1">
    <location>
        <begin position="9"/>
        <end position="21"/>
    </location>
</feature>
<evidence type="ECO:0000313" key="2">
    <source>
        <dbReference type="EnsemblMetazoa" id="CLYHEMP000139.1"/>
    </source>
</evidence>
<sequence>MSASDSSSEEDHATSKEEPKIKPKAEIRSIPLVHALKTFVVENVMKHYTVAAIRALMKPDSKVEIWQVRQALEKKFSEDAHIAGFVSCGTALKTKYKGQDIDLPGISFFVMFDWAECAIDSYENHLSKVVMNSGLDIYNCRALRGRKGDYLAKALCVTVKDHTNETVLMAFVKSQIRVVRAEAKKEGIEMKNVHLEEGQNYSSKTLTKLWMTQRMAVGVANELRPAIQKLQQWIAIKIVDDSLS</sequence>
<organism evidence="2 3">
    <name type="scientific">Clytia hemisphaerica</name>
    <dbReference type="NCBI Taxonomy" id="252671"/>
    <lineage>
        <taxon>Eukaryota</taxon>
        <taxon>Metazoa</taxon>
        <taxon>Cnidaria</taxon>
        <taxon>Hydrozoa</taxon>
        <taxon>Hydroidolina</taxon>
        <taxon>Leptothecata</taxon>
        <taxon>Obeliida</taxon>
        <taxon>Clytiidae</taxon>
        <taxon>Clytia</taxon>
    </lineage>
</organism>
<dbReference type="Proteomes" id="UP000594262">
    <property type="component" value="Unplaced"/>
</dbReference>
<evidence type="ECO:0000313" key="3">
    <source>
        <dbReference type="Proteomes" id="UP000594262"/>
    </source>
</evidence>